<reference evidence="8 9" key="1">
    <citation type="journal article" date="2018" name="Cell">
        <title>The Chara Genome: Secondary Complexity and Implications for Plant Terrestrialization.</title>
        <authorList>
            <person name="Nishiyama T."/>
            <person name="Sakayama H."/>
            <person name="Vries J.D."/>
            <person name="Buschmann H."/>
            <person name="Saint-Marcoux D."/>
            <person name="Ullrich K.K."/>
            <person name="Haas F.B."/>
            <person name="Vanderstraeten L."/>
            <person name="Becker D."/>
            <person name="Lang D."/>
            <person name="Vosolsobe S."/>
            <person name="Rombauts S."/>
            <person name="Wilhelmsson P.K.I."/>
            <person name="Janitza P."/>
            <person name="Kern R."/>
            <person name="Heyl A."/>
            <person name="Rumpler F."/>
            <person name="Villalobos L.I.A.C."/>
            <person name="Clay J.M."/>
            <person name="Skokan R."/>
            <person name="Toyoda A."/>
            <person name="Suzuki Y."/>
            <person name="Kagoshima H."/>
            <person name="Schijlen E."/>
            <person name="Tajeshwar N."/>
            <person name="Catarino B."/>
            <person name="Hetherington A.J."/>
            <person name="Saltykova A."/>
            <person name="Bonnot C."/>
            <person name="Breuninger H."/>
            <person name="Symeonidi A."/>
            <person name="Radhakrishnan G.V."/>
            <person name="Van Nieuwerburgh F."/>
            <person name="Deforce D."/>
            <person name="Chang C."/>
            <person name="Karol K.G."/>
            <person name="Hedrich R."/>
            <person name="Ulvskov P."/>
            <person name="Glockner G."/>
            <person name="Delwiche C.F."/>
            <person name="Petrasek J."/>
            <person name="Van de Peer Y."/>
            <person name="Friml J."/>
            <person name="Beilby M."/>
            <person name="Dolan L."/>
            <person name="Kohara Y."/>
            <person name="Sugano S."/>
            <person name="Fujiyama A."/>
            <person name="Delaux P.-M."/>
            <person name="Quint M."/>
            <person name="TheiBen G."/>
            <person name="Hagemann M."/>
            <person name="Harholt J."/>
            <person name="Dunand C."/>
            <person name="Zachgo S."/>
            <person name="Langdale J."/>
            <person name="Maumus F."/>
            <person name="Straeten D.V.D."/>
            <person name="Gould S.B."/>
            <person name="Rensing S.A."/>
        </authorList>
    </citation>
    <scope>NUCLEOTIDE SEQUENCE [LARGE SCALE GENOMIC DNA]</scope>
    <source>
        <strain evidence="8 9">S276</strain>
    </source>
</reference>
<sequence length="582" mass="62117">MGNAEFELDGEYHWKFIAGIFAAFFMALGIGANDIANSFASAVGSEALTLKQAVLISWIFEFAGAFFMGDRVVDTIREGIIDPELYLLRSPTEYDRHGASLLMWGMFASLVMASSWIAFATYHGMPISTTHSLLCSIIGFSLVVKGWDSVHWYGGDKESKIGGGGFTAIVVSWVLTPLMAGVLSAGFYSLTKRLLLCPENSVQRTLLALPVYYGVTAFVVTFFIVYNGSGRLSLKNQGNGTATWIATSIGIAVALLARLVGVPMARRRLEIVVDANSQTTPVLSVFSKGASKSNGVTAEAMAVSVDRGAPPFDGGASAAGTASEAGVTPCHAAERAPTWGRPVVPFNESCAGEVGQAGEGRTWEWIENWYSTVEAKTIAHDLEFTERTRNIHKNAEVLDEQAEELFSFLQILTACASSFAHGSNDTANAIGPLSAIFNLYRGDAVHRRKDNPMHLEVSEVKVESWMLAMGGAALGLGFALWGWRMVRSLGGGVTKMTPSRGFTAVLCAALTVTLASGLAMPVSTTHTLVGSTVGVGSTDGWGNVDRKLLGKFFIAWVMTVFVAGVCTMGFVALTVFSPNIKA</sequence>
<protein>
    <recommendedName>
        <fullName evidence="7">Phosphate transporter</fullName>
    </recommendedName>
</protein>
<keyword evidence="3 7" id="KW-0592">Phosphate transport</keyword>
<dbReference type="GO" id="GO:0035435">
    <property type="term" value="P:phosphate ion transmembrane transport"/>
    <property type="evidence" value="ECO:0007669"/>
    <property type="project" value="TreeGrafter"/>
</dbReference>
<evidence type="ECO:0000313" key="8">
    <source>
        <dbReference type="EMBL" id="GBG85403.1"/>
    </source>
</evidence>
<feature type="transmembrane region" description="Helical" evidence="7">
    <location>
        <begin position="210"/>
        <end position="229"/>
    </location>
</feature>
<comment type="function">
    <text evidence="7">Sodium-phosphate symporter.</text>
</comment>
<dbReference type="Proteomes" id="UP000265515">
    <property type="component" value="Unassembled WGS sequence"/>
</dbReference>
<organism evidence="8 9">
    <name type="scientific">Chara braunii</name>
    <name type="common">Braun's stonewort</name>
    <dbReference type="NCBI Taxonomy" id="69332"/>
    <lineage>
        <taxon>Eukaryota</taxon>
        <taxon>Viridiplantae</taxon>
        <taxon>Streptophyta</taxon>
        <taxon>Charophyceae</taxon>
        <taxon>Charales</taxon>
        <taxon>Characeae</taxon>
        <taxon>Chara</taxon>
    </lineage>
</organism>
<dbReference type="AlphaFoldDB" id="A0A388LT40"/>
<dbReference type="Gramene" id="GBG85403">
    <property type="protein sequence ID" value="GBG85403"/>
    <property type="gene ID" value="CBR_g40045"/>
</dbReference>
<dbReference type="STRING" id="69332.A0A388LT40"/>
<dbReference type="Pfam" id="PF01384">
    <property type="entry name" value="PHO4"/>
    <property type="match status" value="1"/>
</dbReference>
<dbReference type="OrthoDB" id="260807at2759"/>
<keyword evidence="5 7" id="KW-1133">Transmembrane helix</keyword>
<accession>A0A388LT40</accession>
<feature type="transmembrane region" description="Helical" evidence="7">
    <location>
        <begin position="465"/>
        <end position="483"/>
    </location>
</feature>
<keyword evidence="4 7" id="KW-0812">Transmembrane</keyword>
<evidence type="ECO:0000256" key="3">
    <source>
        <dbReference type="ARBA" id="ARBA00022592"/>
    </source>
</evidence>
<keyword evidence="6 7" id="KW-0472">Membrane</keyword>
<comment type="subcellular location">
    <subcellularLocation>
        <location evidence="1 7">Membrane</location>
        <topology evidence="1 7">Multi-pass membrane protein</topology>
    </subcellularLocation>
</comment>
<comment type="caution">
    <text evidence="8">The sequence shown here is derived from an EMBL/GenBank/DDBJ whole genome shotgun (WGS) entry which is preliminary data.</text>
</comment>
<gene>
    <name evidence="8" type="ORF">CBR_g40045</name>
</gene>
<feature type="transmembrane region" description="Helical" evidence="7">
    <location>
        <begin position="165"/>
        <end position="190"/>
    </location>
</feature>
<dbReference type="GO" id="GO:0005315">
    <property type="term" value="F:phosphate transmembrane transporter activity"/>
    <property type="evidence" value="ECO:0007669"/>
    <property type="project" value="InterPro"/>
</dbReference>
<dbReference type="InterPro" id="IPR001204">
    <property type="entry name" value="Phos_transporter"/>
</dbReference>
<evidence type="ECO:0000256" key="2">
    <source>
        <dbReference type="ARBA" id="ARBA00022448"/>
    </source>
</evidence>
<name>A0A388LT40_CHABU</name>
<proteinExistence type="inferred from homology"/>
<dbReference type="GO" id="GO:0016020">
    <property type="term" value="C:membrane"/>
    <property type="evidence" value="ECO:0007669"/>
    <property type="project" value="UniProtKB-SubCell"/>
</dbReference>
<comment type="similarity">
    <text evidence="7">Belongs to the inorganic phosphate transporter (PiT) (TC 2.A.20) family.</text>
</comment>
<feature type="transmembrane region" description="Helical" evidence="7">
    <location>
        <begin position="12"/>
        <end position="32"/>
    </location>
</feature>
<dbReference type="PANTHER" id="PTHR11101">
    <property type="entry name" value="PHOSPHATE TRANSPORTER"/>
    <property type="match status" value="1"/>
</dbReference>
<evidence type="ECO:0000256" key="1">
    <source>
        <dbReference type="ARBA" id="ARBA00004141"/>
    </source>
</evidence>
<evidence type="ECO:0000256" key="6">
    <source>
        <dbReference type="ARBA" id="ARBA00023136"/>
    </source>
</evidence>
<evidence type="ECO:0000313" key="9">
    <source>
        <dbReference type="Proteomes" id="UP000265515"/>
    </source>
</evidence>
<dbReference type="OMA" id="MQAFCIA"/>
<keyword evidence="9" id="KW-1185">Reference proteome</keyword>
<evidence type="ECO:0000256" key="7">
    <source>
        <dbReference type="RuleBase" id="RU363058"/>
    </source>
</evidence>
<dbReference type="PANTHER" id="PTHR11101:SF80">
    <property type="entry name" value="PHOSPHATE TRANSPORTER"/>
    <property type="match status" value="1"/>
</dbReference>
<evidence type="ECO:0000256" key="4">
    <source>
        <dbReference type="ARBA" id="ARBA00022692"/>
    </source>
</evidence>
<keyword evidence="2 7" id="KW-0813">Transport</keyword>
<dbReference type="EMBL" id="BFEA01000517">
    <property type="protein sequence ID" value="GBG85403.1"/>
    <property type="molecule type" value="Genomic_DNA"/>
</dbReference>
<feature type="transmembrane region" description="Helical" evidence="7">
    <location>
        <begin position="52"/>
        <end position="69"/>
    </location>
</feature>
<feature type="transmembrane region" description="Helical" evidence="7">
    <location>
        <begin position="553"/>
        <end position="576"/>
    </location>
</feature>
<evidence type="ECO:0000256" key="5">
    <source>
        <dbReference type="ARBA" id="ARBA00022989"/>
    </source>
</evidence>
<feature type="transmembrane region" description="Helical" evidence="7">
    <location>
        <begin position="241"/>
        <end position="261"/>
    </location>
</feature>
<feature type="transmembrane region" description="Helical" evidence="7">
    <location>
        <begin position="504"/>
        <end position="522"/>
    </location>
</feature>
<feature type="transmembrane region" description="Helical" evidence="7">
    <location>
        <begin position="99"/>
        <end position="119"/>
    </location>
</feature>